<evidence type="ECO:0008006" key="4">
    <source>
        <dbReference type="Google" id="ProtNLM"/>
    </source>
</evidence>
<gene>
    <name evidence="2" type="ORF">PFX98_01590</name>
</gene>
<dbReference type="Gene3D" id="3.40.50.1820">
    <property type="entry name" value="alpha/beta hydrolase"/>
    <property type="match status" value="1"/>
</dbReference>
<proteinExistence type="predicted"/>
<dbReference type="InterPro" id="IPR029058">
    <property type="entry name" value="AB_hydrolase_fold"/>
</dbReference>
<dbReference type="EMBL" id="CP116346">
    <property type="protein sequence ID" value="WIT12324.1"/>
    <property type="molecule type" value="Genomic_DNA"/>
</dbReference>
<keyword evidence="1" id="KW-0732">Signal</keyword>
<dbReference type="KEGG" id="pais:PFX98_01590"/>
<protein>
    <recommendedName>
        <fullName evidence="4">Alpha/beta hydrolase</fullName>
    </recommendedName>
</protein>
<accession>A0AA95NDU6</accession>
<evidence type="ECO:0000313" key="2">
    <source>
        <dbReference type="EMBL" id="WIT12324.1"/>
    </source>
</evidence>
<dbReference type="AlphaFoldDB" id="A0AA95NDU6"/>
<evidence type="ECO:0000256" key="1">
    <source>
        <dbReference type="SAM" id="SignalP"/>
    </source>
</evidence>
<organism evidence="2 3">
    <name type="scientific">Paucibacter sediminis</name>
    <dbReference type="NCBI Taxonomy" id="3019553"/>
    <lineage>
        <taxon>Bacteria</taxon>
        <taxon>Pseudomonadati</taxon>
        <taxon>Pseudomonadota</taxon>
        <taxon>Betaproteobacteria</taxon>
        <taxon>Burkholderiales</taxon>
        <taxon>Sphaerotilaceae</taxon>
        <taxon>Roseateles</taxon>
    </lineage>
</organism>
<feature type="chain" id="PRO_5041735590" description="Alpha/beta hydrolase" evidence="1">
    <location>
        <begin position="23"/>
        <end position="456"/>
    </location>
</feature>
<dbReference type="Proteomes" id="UP001177769">
    <property type="component" value="Chromosome"/>
</dbReference>
<dbReference type="RefSeq" id="WP_285233422.1">
    <property type="nucleotide sequence ID" value="NZ_CP116346.1"/>
</dbReference>
<dbReference type="SUPFAM" id="SSF53474">
    <property type="entry name" value="alpha/beta-Hydrolases"/>
    <property type="match status" value="1"/>
</dbReference>
<reference evidence="2" key="1">
    <citation type="submission" date="2023-01" db="EMBL/GenBank/DDBJ databases">
        <title>Whole genome sequence of Paucibacter sp. S2-9 isolated from pond sediment.</title>
        <authorList>
            <person name="Jung J.Y."/>
        </authorList>
    </citation>
    <scope>NUCLEOTIDE SEQUENCE</scope>
    <source>
        <strain evidence="2">S2-9</strain>
    </source>
</reference>
<sequence length="456" mass="48732">MRTTICRVLLACAWLALGNARAAETTPAAAPPPALEALRKEVNERNAALVQQGFNLTHGLRLQGRGGAPARISLVLPPSDEDHRLHLWLAVQGGEAQLTLRGPAGQAPLLSWAARQGETSLQRRLPPGRYELEFDAGASEGGFALLGVKGPALVLPQLDAARVQERAAAPERGFHWPYFLYLPQQIKSPHLLVVPNNSGFVSTELELLRAAAAGELNRQAALAEGLGVPLLVPMFPRPADPQADDLYLQALSRAALLATHPAWQRVDRQLLAMVDDARQRLAQQGQVLSARLLMSGFSASGSFVNRFAFLHPERVLALASGSPGGWPLAPQAALADGVALNYPVGVADLAALSGEAWRPAALKAVAAFIYMGDQDANDAVVHRDSFSAADERLIFARFGSTPLARWQLSQRLYAEQGLDARFVLYPGAAHSVTPQMQADIAAFFAERLAAAVSAAP</sequence>
<name>A0AA95NDU6_9BURK</name>
<keyword evidence="3" id="KW-1185">Reference proteome</keyword>
<feature type="signal peptide" evidence="1">
    <location>
        <begin position="1"/>
        <end position="22"/>
    </location>
</feature>
<evidence type="ECO:0000313" key="3">
    <source>
        <dbReference type="Proteomes" id="UP001177769"/>
    </source>
</evidence>